<gene>
    <name evidence="2" type="ORF">ACFSUL_13025</name>
</gene>
<dbReference type="Pfam" id="PF12146">
    <property type="entry name" value="Hydrolase_4"/>
    <property type="match status" value="1"/>
</dbReference>
<accession>A0ABW5RTR2</accession>
<protein>
    <submittedName>
        <fullName evidence="2">Alpha/beta hydrolase</fullName>
    </submittedName>
</protein>
<dbReference type="PRINTS" id="PR00111">
    <property type="entry name" value="ABHYDROLASE"/>
</dbReference>
<dbReference type="Proteomes" id="UP001597506">
    <property type="component" value="Unassembled WGS sequence"/>
</dbReference>
<keyword evidence="3" id="KW-1185">Reference proteome</keyword>
<dbReference type="InterPro" id="IPR000073">
    <property type="entry name" value="AB_hydrolase_1"/>
</dbReference>
<dbReference type="Gene3D" id="3.40.50.1820">
    <property type="entry name" value="alpha/beta hydrolase"/>
    <property type="match status" value="1"/>
</dbReference>
<keyword evidence="2" id="KW-0378">Hydrolase</keyword>
<dbReference type="InterPro" id="IPR051044">
    <property type="entry name" value="MAG_DAG_Lipase"/>
</dbReference>
<evidence type="ECO:0000313" key="2">
    <source>
        <dbReference type="EMBL" id="MFD2681670.1"/>
    </source>
</evidence>
<dbReference type="InterPro" id="IPR029058">
    <property type="entry name" value="AB_hydrolase_fold"/>
</dbReference>
<dbReference type="GO" id="GO:0016787">
    <property type="term" value="F:hydrolase activity"/>
    <property type="evidence" value="ECO:0007669"/>
    <property type="project" value="UniProtKB-KW"/>
</dbReference>
<dbReference type="InterPro" id="IPR022742">
    <property type="entry name" value="Hydrolase_4"/>
</dbReference>
<dbReference type="RefSeq" id="WP_377936074.1">
    <property type="nucleotide sequence ID" value="NZ_JBHUMF010000030.1"/>
</dbReference>
<proteinExistence type="predicted"/>
<evidence type="ECO:0000313" key="3">
    <source>
        <dbReference type="Proteomes" id="UP001597506"/>
    </source>
</evidence>
<name>A0ABW5RTR2_9BACI</name>
<reference evidence="3" key="1">
    <citation type="journal article" date="2019" name="Int. J. Syst. Evol. Microbiol.">
        <title>The Global Catalogue of Microorganisms (GCM) 10K type strain sequencing project: providing services to taxonomists for standard genome sequencing and annotation.</title>
        <authorList>
            <consortium name="The Broad Institute Genomics Platform"/>
            <consortium name="The Broad Institute Genome Sequencing Center for Infectious Disease"/>
            <person name="Wu L."/>
            <person name="Ma J."/>
        </authorList>
    </citation>
    <scope>NUCLEOTIDE SEQUENCE [LARGE SCALE GENOMIC DNA]</scope>
    <source>
        <strain evidence="3">KCTC 3913</strain>
    </source>
</reference>
<dbReference type="EMBL" id="JBHUMF010000030">
    <property type="protein sequence ID" value="MFD2681670.1"/>
    <property type="molecule type" value="Genomic_DNA"/>
</dbReference>
<sequence length="267" mass="30504">MWKWETDQEAKAVIVIVHGAMEHHGRYGWLIEMWRSSGYHVIMGDLPGQGMTSRSARGHVDSFDEYIIEVKDWIQAAYQFELPVFLLGHSMGGLIATRLLQETHINLAGVVLSSPCLGMLHTPSKAMDLLSIGLNKVAPTVKFPSGLTVDMATRNADVREIDSNDTLYITKVSVRWYRELVQATKLALTNTKKMPDIPLLVMQAGDDKIVDKTAVKKWFNELNISEMHYKEWPKCYHEIFNEPEREEIFEYSKAFVESRLKTIGYIV</sequence>
<comment type="caution">
    <text evidence="2">The sequence shown here is derived from an EMBL/GenBank/DDBJ whole genome shotgun (WGS) entry which is preliminary data.</text>
</comment>
<dbReference type="SUPFAM" id="SSF53474">
    <property type="entry name" value="alpha/beta-Hydrolases"/>
    <property type="match status" value="1"/>
</dbReference>
<evidence type="ECO:0000259" key="1">
    <source>
        <dbReference type="Pfam" id="PF12146"/>
    </source>
</evidence>
<dbReference type="PANTHER" id="PTHR11614">
    <property type="entry name" value="PHOSPHOLIPASE-RELATED"/>
    <property type="match status" value="1"/>
</dbReference>
<organism evidence="2 3">
    <name type="scientific">Bacillus seohaeanensis</name>
    <dbReference type="NCBI Taxonomy" id="284580"/>
    <lineage>
        <taxon>Bacteria</taxon>
        <taxon>Bacillati</taxon>
        <taxon>Bacillota</taxon>
        <taxon>Bacilli</taxon>
        <taxon>Bacillales</taxon>
        <taxon>Bacillaceae</taxon>
        <taxon>Bacillus</taxon>
    </lineage>
</organism>
<feature type="domain" description="Serine aminopeptidase S33" evidence="1">
    <location>
        <begin position="8"/>
        <end position="244"/>
    </location>
</feature>